<feature type="transmembrane region" description="Helical" evidence="1">
    <location>
        <begin position="12"/>
        <end position="36"/>
    </location>
</feature>
<dbReference type="Proteomes" id="UP001597267">
    <property type="component" value="Unassembled WGS sequence"/>
</dbReference>
<feature type="transmembrane region" description="Helical" evidence="1">
    <location>
        <begin position="204"/>
        <end position="224"/>
    </location>
</feature>
<feature type="transmembrane region" description="Helical" evidence="1">
    <location>
        <begin position="326"/>
        <end position="353"/>
    </location>
</feature>
<evidence type="ECO:0008006" key="4">
    <source>
        <dbReference type="Google" id="ProtNLM"/>
    </source>
</evidence>
<feature type="transmembrane region" description="Helical" evidence="1">
    <location>
        <begin position="73"/>
        <end position="91"/>
    </location>
</feature>
<feature type="transmembrane region" description="Helical" evidence="1">
    <location>
        <begin position="136"/>
        <end position="154"/>
    </location>
</feature>
<feature type="transmembrane region" description="Helical" evidence="1">
    <location>
        <begin position="160"/>
        <end position="183"/>
    </location>
</feature>
<protein>
    <recommendedName>
        <fullName evidence="4">MFS transporter</fullName>
    </recommendedName>
</protein>
<keyword evidence="1" id="KW-0812">Transmembrane</keyword>
<gene>
    <name evidence="2" type="ORF">ACFQ5M_06095</name>
</gene>
<feature type="transmembrane region" description="Helical" evidence="1">
    <location>
        <begin position="97"/>
        <end position="115"/>
    </location>
</feature>
<organism evidence="2 3">
    <name type="scientific">Agrilactobacillus yilanensis</name>
    <dbReference type="NCBI Taxonomy" id="2485997"/>
    <lineage>
        <taxon>Bacteria</taxon>
        <taxon>Bacillati</taxon>
        <taxon>Bacillota</taxon>
        <taxon>Bacilli</taxon>
        <taxon>Lactobacillales</taxon>
        <taxon>Lactobacillaceae</taxon>
        <taxon>Agrilactobacillus</taxon>
    </lineage>
</organism>
<feature type="transmembrane region" description="Helical" evidence="1">
    <location>
        <begin position="420"/>
        <end position="438"/>
    </location>
</feature>
<dbReference type="EMBL" id="JBHTOP010000019">
    <property type="protein sequence ID" value="MFD1671656.1"/>
    <property type="molecule type" value="Genomic_DNA"/>
</dbReference>
<keyword evidence="1" id="KW-0472">Membrane</keyword>
<name>A0ABW4J5N6_9LACO</name>
<keyword evidence="1" id="KW-1133">Transmembrane helix</keyword>
<feature type="transmembrane region" description="Helical" evidence="1">
    <location>
        <begin position="48"/>
        <end position="66"/>
    </location>
</feature>
<sequence length="448" mass="50579">MDQQIGKNLKNLGLTISMGSLNFLANVGLMLPYILILAAYHESTENNFLIALIIFYIARAASIFYTKRFNLTSMTYLMISVAFGAIGSFIYASTTNLYWLAVASLLWGYSAAIIWPYFLTVKLHITKSNQSLIKRVHWLVFAILGLIFGLDILTKTAYTFSFIFLGLLYLCALPSCLLLNNLVNDFHRRDSPLKQRHFARIWRTGLFVVFFGILAVLTTLRKVAFTVATGWLWLLLGLGFVILSVELYADRKIVARYKTELLNRGFLTGYILLFNGFLAQFILGTTGMYVVFAVYLIGFELGHPLFNQLAKKTKWPALKFGQISLMIGHVCLLVPTSVTYILGLLALTLYVGYDNPELNQKLYAAEAGSDRAIVNKYRFSTYGGLFCQLIFFTLLIFVSGHYQLALLDFFTPTTLSHGQLYFYSIGWPMTLISLGLSIRNIRTMKAGI</sequence>
<comment type="caution">
    <text evidence="2">The sequence shown here is derived from an EMBL/GenBank/DDBJ whole genome shotgun (WGS) entry which is preliminary data.</text>
</comment>
<reference evidence="3" key="1">
    <citation type="journal article" date="2019" name="Int. J. Syst. Evol. Microbiol.">
        <title>The Global Catalogue of Microorganisms (GCM) 10K type strain sequencing project: providing services to taxonomists for standard genome sequencing and annotation.</title>
        <authorList>
            <consortium name="The Broad Institute Genomics Platform"/>
            <consortium name="The Broad Institute Genome Sequencing Center for Infectious Disease"/>
            <person name="Wu L."/>
            <person name="Ma J."/>
        </authorList>
    </citation>
    <scope>NUCLEOTIDE SEQUENCE [LARGE SCALE GENOMIC DNA]</scope>
    <source>
        <strain evidence="3">CCM 8896</strain>
    </source>
</reference>
<evidence type="ECO:0000313" key="2">
    <source>
        <dbReference type="EMBL" id="MFD1671656.1"/>
    </source>
</evidence>
<feature type="transmembrane region" description="Helical" evidence="1">
    <location>
        <begin position="379"/>
        <end position="400"/>
    </location>
</feature>
<feature type="transmembrane region" description="Helical" evidence="1">
    <location>
        <begin position="270"/>
        <end position="297"/>
    </location>
</feature>
<dbReference type="RefSeq" id="WP_225423691.1">
    <property type="nucleotide sequence ID" value="NZ_JBHTOP010000019.1"/>
</dbReference>
<accession>A0ABW4J5N6</accession>
<feature type="transmembrane region" description="Helical" evidence="1">
    <location>
        <begin position="230"/>
        <end position="249"/>
    </location>
</feature>
<evidence type="ECO:0000313" key="3">
    <source>
        <dbReference type="Proteomes" id="UP001597267"/>
    </source>
</evidence>
<keyword evidence="3" id="KW-1185">Reference proteome</keyword>
<proteinExistence type="predicted"/>
<evidence type="ECO:0000256" key="1">
    <source>
        <dbReference type="SAM" id="Phobius"/>
    </source>
</evidence>